<dbReference type="EMBL" id="FMID01000003">
    <property type="protein sequence ID" value="SCL74184.1"/>
    <property type="molecule type" value="Genomic_DNA"/>
</dbReference>
<dbReference type="InterPro" id="IPR050753">
    <property type="entry name" value="Peptidase_M14_domain"/>
</dbReference>
<dbReference type="InterPro" id="IPR022409">
    <property type="entry name" value="PKD/Chitinase_dom"/>
</dbReference>
<dbReference type="PROSITE" id="PS50093">
    <property type="entry name" value="PKD"/>
    <property type="match status" value="2"/>
</dbReference>
<name>A0A1M4MH05_9EURY</name>
<dbReference type="STRING" id="118126.L21_0049"/>
<dbReference type="GO" id="GO:0006518">
    <property type="term" value="P:peptide metabolic process"/>
    <property type="evidence" value="ECO:0007669"/>
    <property type="project" value="TreeGrafter"/>
</dbReference>
<sequence>MSNDTATSDLIATMALIAVFVTAVAILGVALLSSPPGDAAPAMLARSVVGEDGKLSIHHDGGDSLERGRFAILVDGVRRDDLDLIDASGVEHDTWTSWETGEALVLGGVPEGAHIQIVAGGVSRTGSTWLLHDFGNGSAAEQVPLVAGFTADPTSGPAPLPVQFTDTSAGGATSWSWSFGDGGTSTAQNPIYVYVNPGTYTVTLTANNARGNDTETKPGYITVATPIIADFTADVATGTAPLTVRFTDLSSGDGLTSWFWNFGDGGTSTAQNPVHTYNNIGTYTVSLTVENALSNETVTKSNYITVAEEHISRLEVNSVRQRLILGGYISVNDIGIGYTGGSGTGSDMTPFALSRTALGDSGFSVTLTAPDSIGLWPLLWDFERWEVGDTSYGSRIISVSVADDERRTATAYYDFWL</sequence>
<dbReference type="Gene3D" id="2.60.40.10">
    <property type="entry name" value="Immunoglobulins"/>
    <property type="match status" value="2"/>
</dbReference>
<evidence type="ECO:0000313" key="3">
    <source>
        <dbReference type="EMBL" id="SCL74184.1"/>
    </source>
</evidence>
<dbReference type="FunFam" id="2.60.40.10:FF:000270">
    <property type="entry name" value="Cell surface protein"/>
    <property type="match status" value="2"/>
</dbReference>
<dbReference type="GO" id="GO:0004181">
    <property type="term" value="F:metallocarboxypeptidase activity"/>
    <property type="evidence" value="ECO:0007669"/>
    <property type="project" value="TreeGrafter"/>
</dbReference>
<dbReference type="SUPFAM" id="SSF49299">
    <property type="entry name" value="PKD domain"/>
    <property type="match status" value="2"/>
</dbReference>
<dbReference type="PANTHER" id="PTHR11532:SF57">
    <property type="entry name" value="CARBOXYPEPTIDASE D, B"/>
    <property type="match status" value="1"/>
</dbReference>
<keyword evidence="3" id="KW-0645">Protease</keyword>
<accession>A0A1M4MH05</accession>
<keyword evidence="3" id="KW-0378">Hydrolase</keyword>
<evidence type="ECO:0000256" key="1">
    <source>
        <dbReference type="SAM" id="Phobius"/>
    </source>
</evidence>
<evidence type="ECO:0000313" key="4">
    <source>
        <dbReference type="Proteomes" id="UP000184671"/>
    </source>
</evidence>
<gene>
    <name evidence="3" type="ORF">L21_0049</name>
</gene>
<keyword evidence="1" id="KW-0812">Transmembrane</keyword>
<dbReference type="Pfam" id="PF18911">
    <property type="entry name" value="PKD_4"/>
    <property type="match status" value="2"/>
</dbReference>
<feature type="domain" description="PKD" evidence="2">
    <location>
        <begin position="145"/>
        <end position="228"/>
    </location>
</feature>
<feature type="transmembrane region" description="Helical" evidence="1">
    <location>
        <begin position="12"/>
        <end position="32"/>
    </location>
</feature>
<dbReference type="Pfam" id="PF07790">
    <property type="entry name" value="Pilin_N"/>
    <property type="match status" value="1"/>
</dbReference>
<keyword evidence="1" id="KW-0472">Membrane</keyword>
<dbReference type="OrthoDB" id="136775at2157"/>
<evidence type="ECO:0000259" key="2">
    <source>
        <dbReference type="PROSITE" id="PS50093"/>
    </source>
</evidence>
<dbReference type="InterPro" id="IPR035986">
    <property type="entry name" value="PKD_dom_sf"/>
</dbReference>
<reference evidence="3 4" key="1">
    <citation type="submission" date="2016-08" db="EMBL/GenBank/DDBJ databases">
        <authorList>
            <person name="Seilhamer J.J."/>
        </authorList>
    </citation>
    <scope>NUCLEOTIDE SEQUENCE [LARGE SCALE GENOMIC DNA]</scope>
    <source>
        <strain evidence="3">L21-II-0</strain>
    </source>
</reference>
<dbReference type="InterPro" id="IPR012859">
    <property type="entry name" value="Pilin_N_archaeal"/>
</dbReference>
<dbReference type="InterPro" id="IPR000601">
    <property type="entry name" value="PKD_dom"/>
</dbReference>
<organism evidence="3 4">
    <name type="scientific">Methanoculleus chikugoensis</name>
    <dbReference type="NCBI Taxonomy" id="118126"/>
    <lineage>
        <taxon>Archaea</taxon>
        <taxon>Methanobacteriati</taxon>
        <taxon>Methanobacteriota</taxon>
        <taxon>Stenosarchaea group</taxon>
        <taxon>Methanomicrobia</taxon>
        <taxon>Methanomicrobiales</taxon>
        <taxon>Methanomicrobiaceae</taxon>
        <taxon>Methanoculleus</taxon>
    </lineage>
</organism>
<dbReference type="CDD" id="cd00146">
    <property type="entry name" value="PKD"/>
    <property type="match status" value="2"/>
</dbReference>
<dbReference type="Proteomes" id="UP000184671">
    <property type="component" value="Unassembled WGS sequence"/>
</dbReference>
<dbReference type="SMART" id="SM00089">
    <property type="entry name" value="PKD"/>
    <property type="match status" value="2"/>
</dbReference>
<dbReference type="GO" id="GO:0005615">
    <property type="term" value="C:extracellular space"/>
    <property type="evidence" value="ECO:0007669"/>
    <property type="project" value="TreeGrafter"/>
</dbReference>
<dbReference type="AlphaFoldDB" id="A0A1M4MH05"/>
<keyword evidence="1" id="KW-1133">Transmembrane helix</keyword>
<dbReference type="EC" id="3.4.21.50" evidence="3"/>
<dbReference type="PANTHER" id="PTHR11532">
    <property type="entry name" value="PROTEASE M14 CARBOXYPEPTIDASE"/>
    <property type="match status" value="1"/>
</dbReference>
<feature type="domain" description="PKD" evidence="2">
    <location>
        <begin position="227"/>
        <end position="306"/>
    </location>
</feature>
<dbReference type="RefSeq" id="WP_074368512.1">
    <property type="nucleotide sequence ID" value="NZ_FMID01000003.1"/>
</dbReference>
<proteinExistence type="predicted"/>
<dbReference type="InterPro" id="IPR013783">
    <property type="entry name" value="Ig-like_fold"/>
</dbReference>
<protein>
    <submittedName>
        <fullName evidence="3">Protease 1</fullName>
        <ecNumber evidence="3">3.4.21.50</ecNumber>
    </submittedName>
</protein>
<dbReference type="GO" id="GO:0016485">
    <property type="term" value="P:protein processing"/>
    <property type="evidence" value="ECO:0007669"/>
    <property type="project" value="TreeGrafter"/>
</dbReference>